<keyword evidence="4" id="KW-0804">Transcription</keyword>
<dbReference type="CDD" id="cd00067">
    <property type="entry name" value="GAL4"/>
    <property type="match status" value="1"/>
</dbReference>
<evidence type="ECO:0000256" key="6">
    <source>
        <dbReference type="SAM" id="MobiDB-lite"/>
    </source>
</evidence>
<dbReference type="EMBL" id="HF679029">
    <property type="protein sequence ID" value="CCT71331.1"/>
    <property type="molecule type" value="Genomic_DNA"/>
</dbReference>
<reference evidence="9" key="1">
    <citation type="journal article" date="2013" name="PLoS Pathog.">
        <title>Deciphering the cryptic genome: genome-wide analyses of the rice pathogen Fusarium fujikuroi reveal complex regulation of secondary metabolism and novel metabolites.</title>
        <authorList>
            <person name="Wiemann P."/>
            <person name="Sieber C.M."/>
            <person name="von Bargen K.W."/>
            <person name="Studt L."/>
            <person name="Niehaus E.M."/>
            <person name="Espino J.J."/>
            <person name="Huss K."/>
            <person name="Michielse C.B."/>
            <person name="Albermann S."/>
            <person name="Wagner D."/>
            <person name="Bergner S.V."/>
            <person name="Connolly L.R."/>
            <person name="Fischer A."/>
            <person name="Reuter G."/>
            <person name="Kleigrewe K."/>
            <person name="Bald T."/>
            <person name="Wingfield B.D."/>
            <person name="Ophir R."/>
            <person name="Freeman S."/>
            <person name="Hippler M."/>
            <person name="Smith K.M."/>
            <person name="Brown D.W."/>
            <person name="Proctor R.H."/>
            <person name="Munsterkotter M."/>
            <person name="Freitag M."/>
            <person name="Humpf H.U."/>
            <person name="Guldener U."/>
            <person name="Tudzynski B."/>
        </authorList>
    </citation>
    <scope>NUCLEOTIDE SEQUENCE [LARGE SCALE GENOMIC DNA]</scope>
    <source>
        <strain evidence="9">CBS 195.34 / IMI 58289 / NRRL A-6831</strain>
    </source>
</reference>
<dbReference type="RefSeq" id="XP_023433410.1">
    <property type="nucleotide sequence ID" value="XM_023580670.1"/>
</dbReference>
<feature type="region of interest" description="Disordered" evidence="6">
    <location>
        <begin position="597"/>
        <end position="618"/>
    </location>
</feature>
<dbReference type="SMART" id="SM00066">
    <property type="entry name" value="GAL4"/>
    <property type="match status" value="1"/>
</dbReference>
<evidence type="ECO:0000259" key="7">
    <source>
        <dbReference type="PROSITE" id="PS50048"/>
    </source>
</evidence>
<feature type="compositionally biased region" description="Polar residues" evidence="6">
    <location>
        <begin position="97"/>
        <end position="119"/>
    </location>
</feature>
<evidence type="ECO:0000256" key="4">
    <source>
        <dbReference type="ARBA" id="ARBA00023163"/>
    </source>
</evidence>
<dbReference type="PANTHER" id="PTHR31845">
    <property type="entry name" value="FINGER DOMAIN PROTEIN, PUTATIVE-RELATED"/>
    <property type="match status" value="1"/>
</dbReference>
<evidence type="ECO:0000313" key="8">
    <source>
        <dbReference type="EMBL" id="CCT71331.1"/>
    </source>
</evidence>
<dbReference type="InterPro" id="IPR036864">
    <property type="entry name" value="Zn2-C6_fun-type_DNA-bd_sf"/>
</dbReference>
<dbReference type="SUPFAM" id="SSF57701">
    <property type="entry name" value="Zn2/Cys6 DNA-binding domain"/>
    <property type="match status" value="1"/>
</dbReference>
<dbReference type="HOGENOM" id="CLU_016015_0_0_1"/>
<evidence type="ECO:0000256" key="1">
    <source>
        <dbReference type="ARBA" id="ARBA00004123"/>
    </source>
</evidence>
<dbReference type="Pfam" id="PF00172">
    <property type="entry name" value="Zn_clus"/>
    <property type="match status" value="1"/>
</dbReference>
<feature type="compositionally biased region" description="Low complexity" evidence="6">
    <location>
        <begin position="597"/>
        <end position="614"/>
    </location>
</feature>
<organism evidence="8 9">
    <name type="scientific">Gibberella fujikuroi (strain CBS 195.34 / IMI 58289 / NRRL A-6831)</name>
    <name type="common">Bakanae and foot rot disease fungus</name>
    <name type="synonym">Fusarium fujikuroi</name>
    <dbReference type="NCBI Taxonomy" id="1279085"/>
    <lineage>
        <taxon>Eukaryota</taxon>
        <taxon>Fungi</taxon>
        <taxon>Dikarya</taxon>
        <taxon>Ascomycota</taxon>
        <taxon>Pezizomycotina</taxon>
        <taxon>Sordariomycetes</taxon>
        <taxon>Hypocreomycetidae</taxon>
        <taxon>Hypocreales</taxon>
        <taxon>Nectriaceae</taxon>
        <taxon>Fusarium</taxon>
        <taxon>Fusarium fujikuroi species complex</taxon>
    </lineage>
</organism>
<feature type="domain" description="Zn(2)-C6 fungal-type" evidence="7">
    <location>
        <begin position="35"/>
        <end position="68"/>
    </location>
</feature>
<dbReference type="GO" id="GO:0008270">
    <property type="term" value="F:zinc ion binding"/>
    <property type="evidence" value="ECO:0007669"/>
    <property type="project" value="InterPro"/>
</dbReference>
<dbReference type="AlphaFoldDB" id="S0E8V2"/>
<keyword evidence="3" id="KW-0238">DNA-binding</keyword>
<dbReference type="PROSITE" id="PS00463">
    <property type="entry name" value="ZN2_CY6_FUNGAL_1"/>
    <property type="match status" value="1"/>
</dbReference>
<evidence type="ECO:0000313" key="9">
    <source>
        <dbReference type="Proteomes" id="UP000016800"/>
    </source>
</evidence>
<sequence>MAPTPSSDESPASTSGPGLTRAPDSPQSKIRRNVACISCRDSKVRCRASPVTGQPCQRCAKLQISCVYDRSHKRVTRRSKLELLEQELKSIKEVVQPKSNAESPSVSQRNGTVFPTQPSQLPPVTNGAVFSLSSNLQSPQQPQSFVPSAALLEKTEPTKPRMLDGKLVSGQDIDWYFEKYDSPGLMLAAVRLTASVISTACRRYAKDEQLVTVLLDSLNRDVWGLLQAITLDLESIQTLLIICTWPFPTIRFVTDPSPNFISSALNACMLLGLHTGRGSHPSFLIGGRQHMTCTDYEASITWVFCSILAQRVSTGNGHPPPFLQHNDTKCKDAIKDSLAPELFTFFELQKFSNRLHTAMYAQISASNGVPETIVKMWEDEFELLRPLVTRVETDFSRFIMLVAQLEVQAYYYTSLPDQRPNFNLNTLRTYNTSQNLINTALTLESTCQLLTHSPHWVYRALVDASCILLSTLHSTAAPQHLSTSDAEVVAAQVLSLLKTCSVRDNDLPTRGSIILETFWSVRHLLPKWDIPVGAWPDRIGAATSYWCLTAFKNALQEARNITDGTQKGIDAFRKSTLLVRWIGIAHMCHLEQRFPGTINGDNDEGNGNTNTEINGQEHTMDNTIDPLQGIDWSMIIDDFGWIGEGPMFLGPA</sequence>
<dbReference type="PANTHER" id="PTHR31845:SF21">
    <property type="entry name" value="REGULATORY PROTEIN LEU3"/>
    <property type="match status" value="1"/>
</dbReference>
<keyword evidence="5" id="KW-0539">Nucleus</keyword>
<dbReference type="Proteomes" id="UP000016800">
    <property type="component" value="Chromosome VII"/>
</dbReference>
<proteinExistence type="predicted"/>
<dbReference type="InterPro" id="IPR051089">
    <property type="entry name" value="prtT"/>
</dbReference>
<evidence type="ECO:0000256" key="2">
    <source>
        <dbReference type="ARBA" id="ARBA00023015"/>
    </source>
</evidence>
<dbReference type="GO" id="GO:0005634">
    <property type="term" value="C:nucleus"/>
    <property type="evidence" value="ECO:0007669"/>
    <property type="project" value="UniProtKB-SubCell"/>
</dbReference>
<comment type="subcellular location">
    <subcellularLocation>
        <location evidence="1">Nucleus</location>
    </subcellularLocation>
</comment>
<keyword evidence="9" id="KW-1185">Reference proteome</keyword>
<gene>
    <name evidence="8" type="ORF">FFUJ_08608</name>
</gene>
<dbReference type="GO" id="GO:0000981">
    <property type="term" value="F:DNA-binding transcription factor activity, RNA polymerase II-specific"/>
    <property type="evidence" value="ECO:0007669"/>
    <property type="project" value="InterPro"/>
</dbReference>
<dbReference type="CDD" id="cd12148">
    <property type="entry name" value="fungal_TF_MHR"/>
    <property type="match status" value="1"/>
</dbReference>
<keyword evidence="2" id="KW-0805">Transcription regulation</keyword>
<feature type="region of interest" description="Disordered" evidence="6">
    <location>
        <begin position="96"/>
        <end position="119"/>
    </location>
</feature>
<dbReference type="GO" id="GO:0000976">
    <property type="term" value="F:transcription cis-regulatory region binding"/>
    <property type="evidence" value="ECO:0007669"/>
    <property type="project" value="TreeGrafter"/>
</dbReference>
<protein>
    <submittedName>
        <fullName evidence="8">Related to transcription factor</fullName>
    </submittedName>
</protein>
<dbReference type="GeneID" id="35402084"/>
<name>S0E8V2_GIBF5</name>
<dbReference type="PROSITE" id="PS50048">
    <property type="entry name" value="ZN2_CY6_FUNGAL_2"/>
    <property type="match status" value="1"/>
</dbReference>
<accession>S0E8V2</accession>
<dbReference type="Gene3D" id="4.10.240.10">
    <property type="entry name" value="Zn(2)-C6 fungal-type DNA-binding domain"/>
    <property type="match status" value="1"/>
</dbReference>
<dbReference type="STRING" id="1279085.S0E8V2"/>
<dbReference type="InterPro" id="IPR001138">
    <property type="entry name" value="Zn2Cys6_DnaBD"/>
</dbReference>
<dbReference type="VEuPathDB" id="FungiDB:FFUJ_08608"/>
<evidence type="ECO:0000256" key="5">
    <source>
        <dbReference type="ARBA" id="ARBA00023242"/>
    </source>
</evidence>
<evidence type="ECO:0000256" key="3">
    <source>
        <dbReference type="ARBA" id="ARBA00023125"/>
    </source>
</evidence>
<feature type="region of interest" description="Disordered" evidence="6">
    <location>
        <begin position="1"/>
        <end position="27"/>
    </location>
</feature>
<feature type="compositionally biased region" description="Polar residues" evidence="6">
    <location>
        <begin position="1"/>
        <end position="17"/>
    </location>
</feature>